<dbReference type="InterPro" id="IPR008915">
    <property type="entry name" value="Peptidase_M50"/>
</dbReference>
<keyword evidence="5" id="KW-0809">Transit peptide</keyword>
<feature type="transmembrane region" description="Helical" evidence="8">
    <location>
        <begin position="297"/>
        <end position="315"/>
    </location>
</feature>
<dbReference type="GO" id="GO:0016020">
    <property type="term" value="C:membrane"/>
    <property type="evidence" value="ECO:0007669"/>
    <property type="project" value="UniProtKB-SubCell"/>
</dbReference>
<sequence length="380" mass="40719">MAADEPPSQSVPEAGPPLSALADEFHVEDVRRDGETIYYYGTPLRTPEMTMRNVWGTFHEAGYDAELTTSAGRYVIVAEPASHGPDGIPWKNVLLFLATVFSTLYVGARWFYVDPVANPVEAVLTAWPFSAAILFVLGTHELGHYAMSRYHDVDASLPYFLPFPTLIGTMGAVIRMRGRMPNRKALFDIGAAGPLAGLVATVLVTVVGLFLPPVVAPESFAPGADAVTIQLQFPPLIEGIAFLTGQQLSYQDPTVNAHPVVIGAWAGAFITLLNLIPVGQLDGGHIMRAMFGEAHDTVATLVPVGLFSLAGYLHFVDGFAWDSVFIWVFWGGFAAFIAAAGSATPVSDEERLGRGRMALGVLTFVLGLLCFMPVPVAIVG</sequence>
<dbReference type="Proteomes" id="UP000199370">
    <property type="component" value="Unassembled WGS sequence"/>
</dbReference>
<keyword evidence="4" id="KW-0378">Hydrolase</keyword>
<comment type="subcellular location">
    <subcellularLocation>
        <location evidence="1">Membrane</location>
        <topology evidence="1">Multi-pass membrane protein</topology>
    </subcellularLocation>
</comment>
<evidence type="ECO:0000313" key="10">
    <source>
        <dbReference type="EMBL" id="SDN05870.1"/>
    </source>
</evidence>
<feature type="transmembrane region" description="Helical" evidence="8">
    <location>
        <begin position="186"/>
        <end position="211"/>
    </location>
</feature>
<evidence type="ECO:0000256" key="8">
    <source>
        <dbReference type="SAM" id="Phobius"/>
    </source>
</evidence>
<dbReference type="RefSeq" id="WP_089734334.1">
    <property type="nucleotide sequence ID" value="NZ_FNIA01000013.1"/>
</dbReference>
<keyword evidence="7 8" id="KW-0472">Membrane</keyword>
<dbReference type="EMBL" id="FNIA01000013">
    <property type="protein sequence ID" value="SDN05870.1"/>
    <property type="molecule type" value="Genomic_DNA"/>
</dbReference>
<dbReference type="PANTHER" id="PTHR31412">
    <property type="entry name" value="ZINC METALLOPROTEASE EGY1"/>
    <property type="match status" value="1"/>
</dbReference>
<reference evidence="10 11" key="1">
    <citation type="submission" date="2016-10" db="EMBL/GenBank/DDBJ databases">
        <authorList>
            <person name="de Groot N.N."/>
        </authorList>
    </citation>
    <scope>NUCLEOTIDE SEQUENCE [LARGE SCALE GENOMIC DNA]</scope>
    <source>
        <strain evidence="11">EB21,IBRC-M 10013,KCTC 4048</strain>
    </source>
</reference>
<feature type="transmembrane region" description="Helical" evidence="8">
    <location>
        <begin position="257"/>
        <end position="276"/>
    </location>
</feature>
<evidence type="ECO:0000256" key="7">
    <source>
        <dbReference type="ARBA" id="ARBA00023136"/>
    </source>
</evidence>
<accession>A0A1G9YA57</accession>
<dbReference type="Pfam" id="PF02163">
    <property type="entry name" value="Peptidase_M50"/>
    <property type="match status" value="1"/>
</dbReference>
<keyword evidence="3 8" id="KW-0812">Transmembrane</keyword>
<evidence type="ECO:0000256" key="6">
    <source>
        <dbReference type="ARBA" id="ARBA00022989"/>
    </source>
</evidence>
<proteinExistence type="predicted"/>
<dbReference type="STRING" id="996166.SAMN05192554_11384"/>
<dbReference type="PANTHER" id="PTHR31412:SF0">
    <property type="entry name" value="ZINC METALLOPROTEASE EGY1, CHLOROPLASTIC-RELATED"/>
    <property type="match status" value="1"/>
</dbReference>
<evidence type="ECO:0000256" key="1">
    <source>
        <dbReference type="ARBA" id="ARBA00004141"/>
    </source>
</evidence>
<dbReference type="InterPro" id="IPR044838">
    <property type="entry name" value="EGY1-like"/>
</dbReference>
<keyword evidence="11" id="KW-1185">Reference proteome</keyword>
<gene>
    <name evidence="10" type="ORF">SAMN05192554_11384</name>
</gene>
<feature type="transmembrane region" description="Helical" evidence="8">
    <location>
        <begin position="327"/>
        <end position="346"/>
    </location>
</feature>
<dbReference type="GO" id="GO:0006508">
    <property type="term" value="P:proteolysis"/>
    <property type="evidence" value="ECO:0007669"/>
    <property type="project" value="UniProtKB-KW"/>
</dbReference>
<feature type="transmembrane region" description="Helical" evidence="8">
    <location>
        <begin position="93"/>
        <end position="112"/>
    </location>
</feature>
<dbReference type="GO" id="GO:0008233">
    <property type="term" value="F:peptidase activity"/>
    <property type="evidence" value="ECO:0007669"/>
    <property type="project" value="UniProtKB-KW"/>
</dbReference>
<evidence type="ECO:0000259" key="9">
    <source>
        <dbReference type="Pfam" id="PF02163"/>
    </source>
</evidence>
<keyword evidence="6 8" id="KW-1133">Transmembrane helix</keyword>
<feature type="domain" description="Peptidase M50" evidence="9">
    <location>
        <begin position="129"/>
        <end position="295"/>
    </location>
</feature>
<keyword evidence="2" id="KW-0645">Protease</keyword>
<feature type="transmembrane region" description="Helical" evidence="8">
    <location>
        <begin position="157"/>
        <end position="174"/>
    </location>
</feature>
<evidence type="ECO:0000256" key="4">
    <source>
        <dbReference type="ARBA" id="ARBA00022801"/>
    </source>
</evidence>
<protein>
    <recommendedName>
        <fullName evidence="9">Peptidase M50 domain-containing protein</fullName>
    </recommendedName>
</protein>
<evidence type="ECO:0000313" key="11">
    <source>
        <dbReference type="Proteomes" id="UP000199370"/>
    </source>
</evidence>
<evidence type="ECO:0000256" key="5">
    <source>
        <dbReference type="ARBA" id="ARBA00022946"/>
    </source>
</evidence>
<name>A0A1G9YA57_9EURY</name>
<feature type="transmembrane region" description="Helical" evidence="8">
    <location>
        <begin position="119"/>
        <end position="137"/>
    </location>
</feature>
<feature type="transmembrane region" description="Helical" evidence="8">
    <location>
        <begin position="358"/>
        <end position="378"/>
    </location>
</feature>
<evidence type="ECO:0000256" key="2">
    <source>
        <dbReference type="ARBA" id="ARBA00022670"/>
    </source>
</evidence>
<dbReference type="AlphaFoldDB" id="A0A1G9YA57"/>
<dbReference type="CDD" id="cd06160">
    <property type="entry name" value="S2P-M50_like_2"/>
    <property type="match status" value="1"/>
</dbReference>
<organism evidence="10 11">
    <name type="scientific">Haloarchaeobius iranensis</name>
    <dbReference type="NCBI Taxonomy" id="996166"/>
    <lineage>
        <taxon>Archaea</taxon>
        <taxon>Methanobacteriati</taxon>
        <taxon>Methanobacteriota</taxon>
        <taxon>Stenosarchaea group</taxon>
        <taxon>Halobacteria</taxon>
        <taxon>Halobacteriales</taxon>
        <taxon>Halorubellaceae</taxon>
        <taxon>Haloarchaeobius</taxon>
    </lineage>
</organism>
<evidence type="ECO:0000256" key="3">
    <source>
        <dbReference type="ARBA" id="ARBA00022692"/>
    </source>
</evidence>